<reference evidence="3" key="1">
    <citation type="journal article" date="2019" name="Int. J. Syst. Evol. Microbiol.">
        <title>The Global Catalogue of Microorganisms (GCM) 10K type strain sequencing project: providing services to taxonomists for standard genome sequencing and annotation.</title>
        <authorList>
            <consortium name="The Broad Institute Genomics Platform"/>
            <consortium name="The Broad Institute Genome Sequencing Center for Infectious Disease"/>
            <person name="Wu L."/>
            <person name="Ma J."/>
        </authorList>
    </citation>
    <scope>NUCLEOTIDE SEQUENCE [LARGE SCALE GENOMIC DNA]</scope>
    <source>
        <strain evidence="3">KCTC 52204</strain>
    </source>
</reference>
<feature type="transmembrane region" description="Helical" evidence="1">
    <location>
        <begin position="93"/>
        <end position="116"/>
    </location>
</feature>
<evidence type="ECO:0000256" key="1">
    <source>
        <dbReference type="SAM" id="Phobius"/>
    </source>
</evidence>
<keyword evidence="1" id="KW-1133">Transmembrane helix</keyword>
<dbReference type="EMBL" id="JBHULG010000001">
    <property type="protein sequence ID" value="MFD2544911.1"/>
    <property type="molecule type" value="Genomic_DNA"/>
</dbReference>
<evidence type="ECO:0000313" key="3">
    <source>
        <dbReference type="Proteomes" id="UP001597394"/>
    </source>
</evidence>
<proteinExistence type="predicted"/>
<protein>
    <submittedName>
        <fullName evidence="2">Uncharacterized protein</fullName>
    </submittedName>
</protein>
<sequence>MKIEETVLDQIRSRPRFKMYTEISREKYAEIVKEFLNSQSEYYTGNINSETATIMVKSEHNNFWKPCLSLRTEHDSEENKTVIRGIFGPTSAVWTFFMFLYFIGSILWMVFITIWFVEKQIKSNDFPWALTASFATLFLLALTYFATKIGQYQAREEMRKLRDFAEKSILQFEKQEN</sequence>
<keyword evidence="1" id="KW-0472">Membrane</keyword>
<organism evidence="2 3">
    <name type="scientific">Kaistella montana</name>
    <dbReference type="NCBI Taxonomy" id="1849733"/>
    <lineage>
        <taxon>Bacteria</taxon>
        <taxon>Pseudomonadati</taxon>
        <taxon>Bacteroidota</taxon>
        <taxon>Flavobacteriia</taxon>
        <taxon>Flavobacteriales</taxon>
        <taxon>Weeksellaceae</taxon>
        <taxon>Chryseobacterium group</taxon>
        <taxon>Kaistella</taxon>
    </lineage>
</organism>
<accession>A0ABW5KB01</accession>
<keyword evidence="3" id="KW-1185">Reference proteome</keyword>
<name>A0ABW5KB01_9FLAO</name>
<dbReference type="RefSeq" id="WP_255928387.1">
    <property type="nucleotide sequence ID" value="NZ_JANFQP010000001.1"/>
</dbReference>
<dbReference type="Proteomes" id="UP001597394">
    <property type="component" value="Unassembled WGS sequence"/>
</dbReference>
<feature type="transmembrane region" description="Helical" evidence="1">
    <location>
        <begin position="128"/>
        <end position="146"/>
    </location>
</feature>
<evidence type="ECO:0000313" key="2">
    <source>
        <dbReference type="EMBL" id="MFD2544911.1"/>
    </source>
</evidence>
<gene>
    <name evidence="2" type="ORF">ACFSO8_05475</name>
</gene>
<keyword evidence="1" id="KW-0812">Transmembrane</keyword>
<comment type="caution">
    <text evidence="2">The sequence shown here is derived from an EMBL/GenBank/DDBJ whole genome shotgun (WGS) entry which is preliminary data.</text>
</comment>